<comment type="caution">
    <text evidence="1">The sequence shown here is derived from an EMBL/GenBank/DDBJ whole genome shotgun (WGS) entry which is preliminary data.</text>
</comment>
<accession>A0ACC3T8R5</accession>
<evidence type="ECO:0000313" key="2">
    <source>
        <dbReference type="Proteomes" id="UP001433508"/>
    </source>
</evidence>
<sequence>MASTNTTSSVPATATGQHLGPVEAALAAMNSADTVPDPKVRTQLKQIRNMWQFSAVFQWLFLFKGSIKMEDEDVTIEALEKEFLGLTPLSLIPKIRLRLLQNVSSQRNITLEQFDEYTRRQYRQKVPTLVCPFGDTEDPSPFDKMVIFDQIKVLHQLCEWQAYNPERFRERMGTTKEADEIPWRVDPVGWDSQDNTYFLLDDNRLYCRHDPSPEPLPQPKKAPAKGRRKKRQLASYSAPRRSKRRRTNEVDTADEDDDDSVAAYSQIIDEDHSPVVSDGDVKPDDGETDYSELLELSRDAESTWKCVCATYQEWQSFFTSLGKTARDKSKIPEREFYAFLKTEVMPVIESLEQDRIKDEEARLKEIERLRLFENRKRSSRADVLAQRRKEEEELRTAREDAEREREQKKAENRRRVILEREREARLDARDQKLAEAAKKKEAALVKKAAQQAAKVAAGGDASVAAMPSSPARSDRYESQERELIRRSTRQSDRMQQAYGSVTPSSVNSYDPRLNPSTWYFDCVCGAFGDNYDDGELSVCCGKCDIWMHVAHLVGDEVRRFGESTRSQQQKEEAEERGQENEDEAADHDVKREDTVEAEAPTEEVEFVCNRCVRIEQERERERELELKREADRARRRERERKREAERRRLKQEAKARELAEQQQRLLAERANGTIKVTAMAPTTNGMANGVVKSPKITLTLPPIKAELYSQPAHLQRTLPPVVLPPVRSPELAQSGVLGRPASGPTTLQPRGLSPITTIPPIIHTPTVPPIGSPQERFVAPHINEILIPPTEQYPSRPVIPQQLSPIQLASPAKPSPPQPPQVVPSLSGQQQEQRQPQRSQERQQQAEDNQTGLDVLANALSSIVN</sequence>
<protein>
    <submittedName>
        <fullName evidence="1">Uncharacterized protein</fullName>
    </submittedName>
</protein>
<evidence type="ECO:0000313" key="1">
    <source>
        <dbReference type="EMBL" id="KAK9240308.1"/>
    </source>
</evidence>
<gene>
    <name evidence="1" type="ORF">V1525DRAFT_454092</name>
</gene>
<reference evidence="2" key="1">
    <citation type="journal article" date="2024" name="Front. Bioeng. Biotechnol.">
        <title>Genome-scale model development and genomic sequencing of the oleaginous clade Lipomyces.</title>
        <authorList>
            <person name="Czajka J.J."/>
            <person name="Han Y."/>
            <person name="Kim J."/>
            <person name="Mondo S.J."/>
            <person name="Hofstad B.A."/>
            <person name="Robles A."/>
            <person name="Haridas S."/>
            <person name="Riley R."/>
            <person name="LaButti K."/>
            <person name="Pangilinan J."/>
            <person name="Andreopoulos W."/>
            <person name="Lipzen A."/>
            <person name="Yan J."/>
            <person name="Wang M."/>
            <person name="Ng V."/>
            <person name="Grigoriev I.V."/>
            <person name="Spatafora J.W."/>
            <person name="Magnuson J.K."/>
            <person name="Baker S.E."/>
            <person name="Pomraning K.R."/>
        </authorList>
    </citation>
    <scope>NUCLEOTIDE SEQUENCE [LARGE SCALE GENOMIC DNA]</scope>
    <source>
        <strain evidence="2">CBS 7786</strain>
    </source>
</reference>
<keyword evidence="2" id="KW-1185">Reference proteome</keyword>
<name>A0ACC3T8R5_LIPKO</name>
<dbReference type="Proteomes" id="UP001433508">
    <property type="component" value="Unassembled WGS sequence"/>
</dbReference>
<proteinExistence type="predicted"/>
<dbReference type="EMBL" id="MU971340">
    <property type="protein sequence ID" value="KAK9240308.1"/>
    <property type="molecule type" value="Genomic_DNA"/>
</dbReference>
<organism evidence="1 2">
    <name type="scientific">Lipomyces kononenkoae</name>
    <name type="common">Yeast</name>
    <dbReference type="NCBI Taxonomy" id="34357"/>
    <lineage>
        <taxon>Eukaryota</taxon>
        <taxon>Fungi</taxon>
        <taxon>Dikarya</taxon>
        <taxon>Ascomycota</taxon>
        <taxon>Saccharomycotina</taxon>
        <taxon>Lipomycetes</taxon>
        <taxon>Lipomycetales</taxon>
        <taxon>Lipomycetaceae</taxon>
        <taxon>Lipomyces</taxon>
    </lineage>
</organism>